<dbReference type="Proteomes" id="UP000819052">
    <property type="component" value="Unassembled WGS sequence"/>
</dbReference>
<sequence>MSEHDQNGADVYDAVSAAGIKQISKSWRRLSDATRARLAQTECYRDDGVHKTETSSSFGDDLGDFEYNLGVLVLAVEAKLPGRHEPEAPIGAEVLKDDVMTAAATMLYSPYGRDAAFLRTAIFAVRKHQIANLLTRLPPLKSESAIIGIARAILYILGFTGLLLAAPAILASVLVAAGQGNQGDAALGLYALAVLGTLWGYSKNSKASREASTIEEQTYLSWISLDSYLVGDPTARGAGAKAYFENMLRQGQTVPPVLFDLSETLMECTRHSYERPQSQNK</sequence>
<evidence type="ECO:0000313" key="3">
    <source>
        <dbReference type="Proteomes" id="UP000819052"/>
    </source>
</evidence>
<keyword evidence="1" id="KW-0472">Membrane</keyword>
<organism evidence="2 3">
    <name type="scientific">Massilia aquatica</name>
    <dbReference type="NCBI Taxonomy" id="2609000"/>
    <lineage>
        <taxon>Bacteria</taxon>
        <taxon>Pseudomonadati</taxon>
        <taxon>Pseudomonadota</taxon>
        <taxon>Betaproteobacteria</taxon>
        <taxon>Burkholderiales</taxon>
        <taxon>Oxalobacteraceae</taxon>
        <taxon>Telluria group</taxon>
        <taxon>Massilia</taxon>
    </lineage>
</organism>
<protein>
    <submittedName>
        <fullName evidence="2">Uncharacterized protein</fullName>
    </submittedName>
</protein>
<dbReference type="RefSeq" id="WP_167081407.1">
    <property type="nucleotide sequence ID" value="NZ_VVIW01000035.1"/>
</dbReference>
<reference evidence="2 3" key="1">
    <citation type="submission" date="2019-09" db="EMBL/GenBank/DDBJ databases">
        <title>Taxonomy of Antarctic Massilia spp.: description of Massilia rubra sp. nov., Massilia aquatica sp. nov., Massilia mucilaginosa sp. nov., Massilia frigida sp. nov. isolated from streams, lakes and regoliths.</title>
        <authorList>
            <person name="Holochova P."/>
            <person name="Sedlacek I."/>
            <person name="Kralova S."/>
            <person name="Maslanova I."/>
            <person name="Busse H.-J."/>
            <person name="Stankova E."/>
            <person name="Vrbovska V."/>
            <person name="Kovarovic V."/>
            <person name="Bartak M."/>
            <person name="Svec P."/>
            <person name="Pantucek R."/>
        </authorList>
    </citation>
    <scope>NUCLEOTIDE SEQUENCE [LARGE SCALE GENOMIC DNA]</scope>
    <source>
        <strain evidence="2 3">CCM 8693</strain>
    </source>
</reference>
<keyword evidence="3" id="KW-1185">Reference proteome</keyword>
<feature type="transmembrane region" description="Helical" evidence="1">
    <location>
        <begin position="152"/>
        <end position="177"/>
    </location>
</feature>
<keyword evidence="1" id="KW-1133">Transmembrane helix</keyword>
<comment type="caution">
    <text evidence="2">The sequence shown here is derived from an EMBL/GenBank/DDBJ whole genome shotgun (WGS) entry which is preliminary data.</text>
</comment>
<gene>
    <name evidence="2" type="ORF">F1609_31235</name>
</gene>
<name>A0ABX0MI81_9BURK</name>
<feature type="transmembrane region" description="Helical" evidence="1">
    <location>
        <begin position="183"/>
        <end position="201"/>
    </location>
</feature>
<evidence type="ECO:0000256" key="1">
    <source>
        <dbReference type="SAM" id="Phobius"/>
    </source>
</evidence>
<dbReference type="EMBL" id="VVIW01000035">
    <property type="protein sequence ID" value="NHZ44598.1"/>
    <property type="molecule type" value="Genomic_DNA"/>
</dbReference>
<accession>A0ABX0MI81</accession>
<proteinExistence type="predicted"/>
<keyword evidence="1" id="KW-0812">Transmembrane</keyword>
<evidence type="ECO:0000313" key="2">
    <source>
        <dbReference type="EMBL" id="NHZ44598.1"/>
    </source>
</evidence>